<dbReference type="AlphaFoldDB" id="A0A812USC4"/>
<comment type="caution">
    <text evidence="2">The sequence shown here is derived from an EMBL/GenBank/DDBJ whole genome shotgun (WGS) entry which is preliminary data.</text>
</comment>
<evidence type="ECO:0000313" key="3">
    <source>
        <dbReference type="Proteomes" id="UP000604046"/>
    </source>
</evidence>
<proteinExistence type="predicted"/>
<keyword evidence="1" id="KW-0472">Membrane</keyword>
<organism evidence="2 3">
    <name type="scientific">Symbiodinium natans</name>
    <dbReference type="NCBI Taxonomy" id="878477"/>
    <lineage>
        <taxon>Eukaryota</taxon>
        <taxon>Sar</taxon>
        <taxon>Alveolata</taxon>
        <taxon>Dinophyceae</taxon>
        <taxon>Suessiales</taxon>
        <taxon>Symbiodiniaceae</taxon>
        <taxon>Symbiodinium</taxon>
    </lineage>
</organism>
<sequence length="211" mass="24193">AEDDLYAPFQEDLEGASCGQEARDEVCLGKLCLARQKFKRKLEASRRVGQRLRSVIRRIESGTEEDMHTVDLGPAEARLLKVLTQGWASLACTEMCELYVPVFYMMFSSLLRAAEHNRTYFRIFRLETASEFHDGLQGNCLAVAIEVVVFLALQMWLYRMFGINLWEFTGTLVRLDYSFYAFATSCCFIAFLAMTIEHFGTWGLMDVVTEQ</sequence>
<keyword evidence="3" id="KW-1185">Reference proteome</keyword>
<evidence type="ECO:0000256" key="1">
    <source>
        <dbReference type="SAM" id="Phobius"/>
    </source>
</evidence>
<dbReference type="EMBL" id="CAJNDS010002777">
    <property type="protein sequence ID" value="CAE7593146.1"/>
    <property type="molecule type" value="Genomic_DNA"/>
</dbReference>
<accession>A0A812USC4</accession>
<protein>
    <submittedName>
        <fullName evidence="2">Uncharacterized protein</fullName>
    </submittedName>
</protein>
<feature type="transmembrane region" description="Helical" evidence="1">
    <location>
        <begin position="177"/>
        <end position="196"/>
    </location>
</feature>
<feature type="non-terminal residue" evidence="2">
    <location>
        <position position="1"/>
    </location>
</feature>
<keyword evidence="1" id="KW-0812">Transmembrane</keyword>
<gene>
    <name evidence="2" type="ORF">SNAT2548_LOCUS33765</name>
</gene>
<keyword evidence="1" id="KW-1133">Transmembrane helix</keyword>
<name>A0A812USC4_9DINO</name>
<dbReference type="OrthoDB" id="439926at2759"/>
<evidence type="ECO:0000313" key="2">
    <source>
        <dbReference type="EMBL" id="CAE7593146.1"/>
    </source>
</evidence>
<dbReference type="Proteomes" id="UP000604046">
    <property type="component" value="Unassembled WGS sequence"/>
</dbReference>
<reference evidence="2" key="1">
    <citation type="submission" date="2021-02" db="EMBL/GenBank/DDBJ databases">
        <authorList>
            <person name="Dougan E. K."/>
            <person name="Rhodes N."/>
            <person name="Thang M."/>
            <person name="Chan C."/>
        </authorList>
    </citation>
    <scope>NUCLEOTIDE SEQUENCE</scope>
</reference>
<feature type="transmembrane region" description="Helical" evidence="1">
    <location>
        <begin position="136"/>
        <end position="157"/>
    </location>
</feature>